<organism evidence="2 3">
    <name type="scientific">Flavonifractor plautii</name>
    <name type="common">Fusobacterium plautii</name>
    <dbReference type="NCBI Taxonomy" id="292800"/>
    <lineage>
        <taxon>Bacteria</taxon>
        <taxon>Bacillati</taxon>
        <taxon>Bacillota</taxon>
        <taxon>Clostridia</taxon>
        <taxon>Eubacteriales</taxon>
        <taxon>Oscillospiraceae</taxon>
        <taxon>Flavonifractor</taxon>
    </lineage>
</organism>
<proteinExistence type="predicted"/>
<dbReference type="Proteomes" id="UP000095746">
    <property type="component" value="Unassembled WGS sequence"/>
</dbReference>
<sequence>MGSCPSPWALRVKMSSRSPRKAAAALRASASETWGSPSSILGVRHDRWSEKGPS</sequence>
<dbReference type="AlphaFoldDB" id="A0A174MHN1"/>
<accession>A0A174MHN1</accession>
<evidence type="ECO:0000256" key="1">
    <source>
        <dbReference type="SAM" id="MobiDB-lite"/>
    </source>
</evidence>
<reference evidence="2 3" key="1">
    <citation type="submission" date="2015-09" db="EMBL/GenBank/DDBJ databases">
        <authorList>
            <consortium name="Pathogen Informatics"/>
        </authorList>
    </citation>
    <scope>NUCLEOTIDE SEQUENCE [LARGE SCALE GENOMIC DNA]</scope>
    <source>
        <strain evidence="2 3">2789STDY5608854</strain>
    </source>
</reference>
<evidence type="ECO:0000313" key="3">
    <source>
        <dbReference type="Proteomes" id="UP000095746"/>
    </source>
</evidence>
<protein>
    <submittedName>
        <fullName evidence="2">Uncharacterized protein</fullName>
    </submittedName>
</protein>
<evidence type="ECO:0000313" key="2">
    <source>
        <dbReference type="EMBL" id="CUP33828.1"/>
    </source>
</evidence>
<dbReference type="EMBL" id="CYZT01000322">
    <property type="protein sequence ID" value="CUP33828.1"/>
    <property type="molecule type" value="Genomic_DNA"/>
</dbReference>
<name>A0A174MHN1_FLAPL</name>
<feature type="region of interest" description="Disordered" evidence="1">
    <location>
        <begin position="34"/>
        <end position="54"/>
    </location>
</feature>
<feature type="compositionally biased region" description="Basic and acidic residues" evidence="1">
    <location>
        <begin position="43"/>
        <end position="54"/>
    </location>
</feature>
<gene>
    <name evidence="2" type="ORF">ERS852411_03006</name>
</gene>